<name>A0A4C1TYV5_EUMVA</name>
<organism evidence="1 2">
    <name type="scientific">Eumeta variegata</name>
    <name type="common">Bagworm moth</name>
    <name type="synonym">Eumeta japonica</name>
    <dbReference type="NCBI Taxonomy" id="151549"/>
    <lineage>
        <taxon>Eukaryota</taxon>
        <taxon>Metazoa</taxon>
        <taxon>Ecdysozoa</taxon>
        <taxon>Arthropoda</taxon>
        <taxon>Hexapoda</taxon>
        <taxon>Insecta</taxon>
        <taxon>Pterygota</taxon>
        <taxon>Neoptera</taxon>
        <taxon>Endopterygota</taxon>
        <taxon>Lepidoptera</taxon>
        <taxon>Glossata</taxon>
        <taxon>Ditrysia</taxon>
        <taxon>Tineoidea</taxon>
        <taxon>Psychidae</taxon>
        <taxon>Oiketicinae</taxon>
        <taxon>Eumeta</taxon>
    </lineage>
</organism>
<gene>
    <name evidence="1" type="ORF">EVAR_79844_1</name>
</gene>
<evidence type="ECO:0000313" key="1">
    <source>
        <dbReference type="EMBL" id="GBP19245.1"/>
    </source>
</evidence>
<sequence length="143" mass="16511">MVGMMLCGHLPVFYKERLPALYVYQFEKGERTQYFSTPWEWSKERDDTQQYKATESDIVAHARAVDVRVKPYRTSPCAAAARRVDVSLSVHAKKSIFLVETAFRDAPEHAPAYDRRFREPARCSTTLKLSRGSRPTPGRGWNR</sequence>
<comment type="caution">
    <text evidence="1">The sequence shown here is derived from an EMBL/GenBank/DDBJ whole genome shotgun (WGS) entry which is preliminary data.</text>
</comment>
<dbReference type="AlphaFoldDB" id="A0A4C1TYV5"/>
<reference evidence="1 2" key="1">
    <citation type="journal article" date="2019" name="Commun. Biol.">
        <title>The bagworm genome reveals a unique fibroin gene that provides high tensile strength.</title>
        <authorList>
            <person name="Kono N."/>
            <person name="Nakamura H."/>
            <person name="Ohtoshi R."/>
            <person name="Tomita M."/>
            <person name="Numata K."/>
            <person name="Arakawa K."/>
        </authorList>
    </citation>
    <scope>NUCLEOTIDE SEQUENCE [LARGE SCALE GENOMIC DNA]</scope>
</reference>
<proteinExistence type="predicted"/>
<dbReference type="EMBL" id="BGZK01000106">
    <property type="protein sequence ID" value="GBP19245.1"/>
    <property type="molecule type" value="Genomic_DNA"/>
</dbReference>
<accession>A0A4C1TYV5</accession>
<dbReference type="Proteomes" id="UP000299102">
    <property type="component" value="Unassembled WGS sequence"/>
</dbReference>
<protein>
    <submittedName>
        <fullName evidence="1">Uncharacterized protein</fullName>
    </submittedName>
</protein>
<evidence type="ECO:0000313" key="2">
    <source>
        <dbReference type="Proteomes" id="UP000299102"/>
    </source>
</evidence>
<keyword evidence="2" id="KW-1185">Reference proteome</keyword>